<dbReference type="Proteomes" id="UP000541109">
    <property type="component" value="Unassembled WGS sequence"/>
</dbReference>
<proteinExistence type="predicted"/>
<comment type="caution">
    <text evidence="1">The sequence shown here is derived from an EMBL/GenBank/DDBJ whole genome shotgun (WGS) entry which is preliminary data.</text>
</comment>
<gene>
    <name evidence="1" type="ORF">H2509_15135</name>
</gene>
<dbReference type="RefSeq" id="WP_182166743.1">
    <property type="nucleotide sequence ID" value="NZ_JACFXV010000063.1"/>
</dbReference>
<accession>A0A839AFH2</accession>
<reference evidence="1 2" key="1">
    <citation type="submission" date="2020-07" db="EMBL/GenBank/DDBJ databases">
        <title>Stappia sp., F7233, whole genome shotgun sequencing project.</title>
        <authorList>
            <person name="Jiang S."/>
            <person name="Liu Z.W."/>
            <person name="Du Z.J."/>
        </authorList>
    </citation>
    <scope>NUCLEOTIDE SEQUENCE [LARGE SCALE GENOMIC DNA]</scope>
    <source>
        <strain evidence="1 2">F7233</strain>
    </source>
</reference>
<evidence type="ECO:0000313" key="2">
    <source>
        <dbReference type="Proteomes" id="UP000541109"/>
    </source>
</evidence>
<name>A0A839AFH2_9HYPH</name>
<evidence type="ECO:0000313" key="1">
    <source>
        <dbReference type="EMBL" id="MBA5778463.1"/>
    </source>
</evidence>
<dbReference type="AlphaFoldDB" id="A0A839AFH2"/>
<protein>
    <submittedName>
        <fullName evidence="1">Uncharacterized protein</fullName>
    </submittedName>
</protein>
<sequence>MSEVTGKSGNAKPDRRLFIASALALLVPARAFAHHGWRWAEDGQFELTGIIRSIYLGPPHGLLDVDVEGAMWKVELGPPSRIRGAGLKEGGISEGQEVFASGHRSKNRSENVMKAERITVAGIVYDFYPNRSG</sequence>
<dbReference type="EMBL" id="JACFXV010000063">
    <property type="protein sequence ID" value="MBA5778463.1"/>
    <property type="molecule type" value="Genomic_DNA"/>
</dbReference>
<keyword evidence="2" id="KW-1185">Reference proteome</keyword>
<organism evidence="1 2">
    <name type="scientific">Stappia albiluteola</name>
    <dbReference type="NCBI Taxonomy" id="2758565"/>
    <lineage>
        <taxon>Bacteria</taxon>
        <taxon>Pseudomonadati</taxon>
        <taxon>Pseudomonadota</taxon>
        <taxon>Alphaproteobacteria</taxon>
        <taxon>Hyphomicrobiales</taxon>
        <taxon>Stappiaceae</taxon>
        <taxon>Stappia</taxon>
    </lineage>
</organism>